<evidence type="ECO:0000313" key="1">
    <source>
        <dbReference type="Proteomes" id="UP001652660"/>
    </source>
</evidence>
<dbReference type="GeneID" id="113696616"/>
<accession>A0A6P6T1L9</accession>
<dbReference type="OrthoDB" id="851239at2759"/>
<name>A0A6P6T1L9_COFAR</name>
<dbReference type="PANTHER" id="PTHR33116">
    <property type="entry name" value="REVERSE TRANSCRIPTASE ZINC-BINDING DOMAIN-CONTAINING PROTEIN-RELATED-RELATED"/>
    <property type="match status" value="1"/>
</dbReference>
<evidence type="ECO:0000313" key="2">
    <source>
        <dbReference type="RefSeq" id="XP_027071806.1"/>
    </source>
</evidence>
<dbReference type="Proteomes" id="UP001652660">
    <property type="component" value="Chromosome 6e"/>
</dbReference>
<proteinExistence type="predicted"/>
<organism evidence="1 2">
    <name type="scientific">Coffea arabica</name>
    <name type="common">Arabian coffee</name>
    <dbReference type="NCBI Taxonomy" id="13443"/>
    <lineage>
        <taxon>Eukaryota</taxon>
        <taxon>Viridiplantae</taxon>
        <taxon>Streptophyta</taxon>
        <taxon>Embryophyta</taxon>
        <taxon>Tracheophyta</taxon>
        <taxon>Spermatophyta</taxon>
        <taxon>Magnoliopsida</taxon>
        <taxon>eudicotyledons</taxon>
        <taxon>Gunneridae</taxon>
        <taxon>Pentapetalae</taxon>
        <taxon>asterids</taxon>
        <taxon>lamiids</taxon>
        <taxon>Gentianales</taxon>
        <taxon>Rubiaceae</taxon>
        <taxon>Ixoroideae</taxon>
        <taxon>Gardenieae complex</taxon>
        <taxon>Bertiereae - Coffeeae clade</taxon>
        <taxon>Coffeeae</taxon>
        <taxon>Coffea</taxon>
    </lineage>
</organism>
<keyword evidence="1" id="KW-1185">Reference proteome</keyword>
<gene>
    <name evidence="2" type="primary">LOC113696616</name>
</gene>
<sequence length="141" mass="15441">MAGVDAAGEEARTLKAILNQYKKGSSQVINLEKSSICFSKNTKAKDKKETCEPLEGVRTVSQGKYLGLPMVITRTKGQIFGYIKDSIKARLSSWKNKLLSAVGKEVMLKAVTMAMPIYAMSCFTSYTLQGNHRTDGQILVG</sequence>
<dbReference type="AlphaFoldDB" id="A0A6P6T1L9"/>
<protein>
    <submittedName>
        <fullName evidence="2">Uncharacterized protein</fullName>
    </submittedName>
</protein>
<dbReference type="PANTHER" id="PTHR33116:SF86">
    <property type="entry name" value="REVERSE TRANSCRIPTASE DOMAIN-CONTAINING PROTEIN"/>
    <property type="match status" value="1"/>
</dbReference>
<reference evidence="2" key="2">
    <citation type="submission" date="2025-08" db="UniProtKB">
        <authorList>
            <consortium name="RefSeq"/>
        </authorList>
    </citation>
    <scope>IDENTIFICATION</scope>
    <source>
        <tissue evidence="2">Leaves</tissue>
    </source>
</reference>
<reference evidence="1" key="1">
    <citation type="journal article" date="2025" name="Foods">
        <title>Unveiling the Microbial Signatures of Arabica Coffee Cherries: Insights into Ripeness Specific Diversity, Functional Traits, and Implications for Quality and Safety.</title>
        <authorList>
            <consortium name="RefSeq"/>
            <person name="Tenea G.N."/>
            <person name="Cifuentes V."/>
            <person name="Reyes P."/>
            <person name="Cevallos-Vallejos M."/>
        </authorList>
    </citation>
    <scope>NUCLEOTIDE SEQUENCE [LARGE SCALE GENOMIC DNA]</scope>
</reference>
<dbReference type="RefSeq" id="XP_027071806.1">
    <property type="nucleotide sequence ID" value="XM_027216005.1"/>
</dbReference>